<feature type="compositionally biased region" description="Basic and acidic residues" evidence="9">
    <location>
        <begin position="306"/>
        <end position="327"/>
    </location>
</feature>
<dbReference type="SUPFAM" id="SSF49562">
    <property type="entry name" value="C2 domain (Calcium/lipid-binding domain, CaLB)"/>
    <property type="match status" value="1"/>
</dbReference>
<dbReference type="InterPro" id="IPR010911">
    <property type="entry name" value="Rab_BD"/>
</dbReference>
<dbReference type="Pfam" id="PF17820">
    <property type="entry name" value="PDZ_6"/>
    <property type="match status" value="1"/>
</dbReference>
<feature type="region of interest" description="Disordered" evidence="9">
    <location>
        <begin position="944"/>
        <end position="963"/>
    </location>
</feature>
<feature type="compositionally biased region" description="Low complexity" evidence="9">
    <location>
        <begin position="175"/>
        <end position="190"/>
    </location>
</feature>
<keyword evidence="2" id="KW-0677">Repeat</keyword>
<dbReference type="Pfam" id="PF00168">
    <property type="entry name" value="C2"/>
    <property type="match status" value="1"/>
</dbReference>
<dbReference type="PANTHER" id="PTHR12157:SF21">
    <property type="entry name" value="RAB3 INTERACTING MOLECULE, ISOFORM F"/>
    <property type="match status" value="1"/>
</dbReference>
<dbReference type="PANTHER" id="PTHR12157">
    <property type="entry name" value="REGULATING SYNAPTIC MEMBRANE EXOCYTOSIS PROTEIN"/>
    <property type="match status" value="1"/>
</dbReference>
<dbReference type="SMART" id="SM00228">
    <property type="entry name" value="PDZ"/>
    <property type="match status" value="1"/>
</dbReference>
<dbReference type="PROSITE" id="PS50916">
    <property type="entry name" value="RABBD"/>
    <property type="match status" value="1"/>
</dbReference>
<dbReference type="InterPro" id="IPR036034">
    <property type="entry name" value="PDZ_sf"/>
</dbReference>
<feature type="domain" description="RabBD" evidence="13">
    <location>
        <begin position="13"/>
        <end position="139"/>
    </location>
</feature>
<feature type="compositionally biased region" description="Polar residues" evidence="9">
    <location>
        <begin position="436"/>
        <end position="446"/>
    </location>
</feature>
<dbReference type="PROSITE" id="PS50004">
    <property type="entry name" value="C2"/>
    <property type="match status" value="1"/>
</dbReference>
<dbReference type="Proteomes" id="UP000694941">
    <property type="component" value="Unplaced"/>
</dbReference>
<dbReference type="Gene3D" id="3.30.40.10">
    <property type="entry name" value="Zinc/RING finger domain, C3HC4 (zinc finger)"/>
    <property type="match status" value="1"/>
</dbReference>
<feature type="region of interest" description="Disordered" evidence="9">
    <location>
        <begin position="155"/>
        <end position="391"/>
    </location>
</feature>
<evidence type="ECO:0000256" key="7">
    <source>
        <dbReference type="PROSITE-ProRule" id="PRU00091"/>
    </source>
</evidence>
<feature type="region of interest" description="Disordered" evidence="9">
    <location>
        <begin position="419"/>
        <end position="556"/>
    </location>
</feature>
<feature type="region of interest" description="Disordered" evidence="9">
    <location>
        <begin position="1036"/>
        <end position="1065"/>
    </location>
</feature>
<feature type="compositionally biased region" description="Basic and acidic residues" evidence="9">
    <location>
        <begin position="419"/>
        <end position="432"/>
    </location>
</feature>
<dbReference type="InterPro" id="IPR039032">
    <property type="entry name" value="Rim-like"/>
</dbReference>
<evidence type="ECO:0000313" key="14">
    <source>
        <dbReference type="Proteomes" id="UP000694941"/>
    </source>
</evidence>
<dbReference type="PROSITE" id="PS50178">
    <property type="entry name" value="ZF_FYVE"/>
    <property type="match status" value="1"/>
</dbReference>
<dbReference type="InterPro" id="IPR035892">
    <property type="entry name" value="C2_domain_sf"/>
</dbReference>
<organism evidence="14 15">
    <name type="scientific">Limulus polyphemus</name>
    <name type="common">Atlantic horseshoe crab</name>
    <dbReference type="NCBI Taxonomy" id="6850"/>
    <lineage>
        <taxon>Eukaryota</taxon>
        <taxon>Metazoa</taxon>
        <taxon>Ecdysozoa</taxon>
        <taxon>Arthropoda</taxon>
        <taxon>Chelicerata</taxon>
        <taxon>Merostomata</taxon>
        <taxon>Xiphosura</taxon>
        <taxon>Limulidae</taxon>
        <taxon>Limulus</taxon>
    </lineage>
</organism>
<protein>
    <submittedName>
        <fullName evidence="15">Regulating synaptic membrane exocytosis protein 1-like</fullName>
    </submittedName>
</protein>
<dbReference type="Pfam" id="PF22601">
    <property type="entry name" value="RIM2a_ZnF"/>
    <property type="match status" value="1"/>
</dbReference>
<dbReference type="Gene3D" id="2.60.40.150">
    <property type="entry name" value="C2 domain"/>
    <property type="match status" value="1"/>
</dbReference>
<feature type="compositionally biased region" description="Basic and acidic residues" evidence="9">
    <location>
        <begin position="364"/>
        <end position="391"/>
    </location>
</feature>
<gene>
    <name evidence="15" type="primary">LOC106473097</name>
</gene>
<dbReference type="RefSeq" id="XP_022257304.1">
    <property type="nucleotide sequence ID" value="XM_022401596.1"/>
</dbReference>
<keyword evidence="5" id="KW-0770">Synapse</keyword>
<keyword evidence="8" id="KW-0175">Coiled coil</keyword>
<dbReference type="InterPro" id="IPR017455">
    <property type="entry name" value="Znf_FYVE-rel"/>
</dbReference>
<evidence type="ECO:0000259" key="13">
    <source>
        <dbReference type="PROSITE" id="PS50916"/>
    </source>
</evidence>
<feature type="compositionally biased region" description="Basic and acidic residues" evidence="9">
    <location>
        <begin position="280"/>
        <end position="299"/>
    </location>
</feature>
<feature type="compositionally biased region" description="Polar residues" evidence="9">
    <location>
        <begin position="597"/>
        <end position="608"/>
    </location>
</feature>
<feature type="compositionally biased region" description="Basic and acidic residues" evidence="9">
    <location>
        <begin position="335"/>
        <end position="357"/>
    </location>
</feature>
<feature type="compositionally biased region" description="Basic residues" evidence="9">
    <location>
        <begin position="475"/>
        <end position="490"/>
    </location>
</feature>
<dbReference type="SUPFAM" id="SSF57903">
    <property type="entry name" value="FYVE/PHD zinc finger"/>
    <property type="match status" value="1"/>
</dbReference>
<dbReference type="InterPro" id="IPR054386">
    <property type="entry name" value="RIM_Znf"/>
</dbReference>
<dbReference type="SMART" id="SM00239">
    <property type="entry name" value="C2"/>
    <property type="match status" value="1"/>
</dbReference>
<accession>A0ABM1TN48</accession>
<feature type="region of interest" description="Disordered" evidence="9">
    <location>
        <begin position="574"/>
        <end position="615"/>
    </location>
</feature>
<evidence type="ECO:0000256" key="1">
    <source>
        <dbReference type="ARBA" id="ARBA00022723"/>
    </source>
</evidence>
<comment type="subcellular location">
    <subcellularLocation>
        <location evidence="6">Synapse</location>
    </subcellularLocation>
</comment>
<dbReference type="GeneID" id="106473097"/>
<evidence type="ECO:0000256" key="4">
    <source>
        <dbReference type="ARBA" id="ARBA00022833"/>
    </source>
</evidence>
<sequence length="1065" mass="120980">MSDKSGSAIVPPLPDLSHLTEEERNIIENVMLRQKEEEKKDVEVLKRKQEEVNILESTIKKRAEDQKKMGLTLEATCELCLKTKFADGVGHVCYYCSVRCCARCGGKVALRSNKVIWVCILCRKKQELFTKTGQWVHGNLSDPLYRPILEKSHSTESENIPLDRSNSLHPGGEQSLPGSRRGSLERSGSSKSRDLRRQNSVQRQSREGALRTADLTLRDRGRSHSERRSPPNSDRQRRRSCSEPRVDAADEKHFPHDIQRGRHMQRDGARSRDYSPSPPPRDDTELHETGLERTREASKRDRRRGTREIKREDVQFHNPITRDDYRARGATSRDGSVERRSQRINESEVERYTDRGRATYRTPTYDRKTSRRDTQYRSRGDSENSRHIKGKYIREVPSDLCLPYQDHQNDLLVAYSGDADRQYHSPGDESEKGISGFSSPLMSNTDTRGHAGCYGRRKDVKSDLIVSENSEHVRTRLHKHRRSKKQRHRSPSSSDEDVTAISDWSSCDEEDLGGPNLGGLEKGVRSHSRYKTRHSEPQSTSRKNHTKQRGPSYYYNDQDICEEASLKKTVRFNRDNATSRQNSEELWDEQQTKDSGIDTSSSATLNEDNNNKHPVGWKLSLDGTRMSGHMILKKSVKEGESGASTAAILGLKVVGGRFLESGRLGALVEKVKMGSVADTVGHLQPGDEVLEWNGHSLQDRTYEAVFELIAESREDHQVEMTVSRPVRDIGWTEKISCRDKENKDFITLEDVSKHNMQQDWWPSVMVTSPGSPETVRLCPRSPVIGGRLQLKLWYNLQALQLIVTIICATELATRRGKLMPNPYAKVFLLPDKSEKSKRRTKTLSNTNEPRWNQTFVYSPLRQLDLKTRALQIRVWDYDCYGANDFLGEVLIDLSLITLDNKGHWYSLVRHEDSVNAQLRQQATFLDTDTGSSTLADHLSPLSNVSSHLSDGDTSDIDDGTVVGGNRNSVGGLDRISLSSLGSSSSPPVAGEEFSDVVERWVTRDLSPLGRKRSETGEETRYNHRGDKFCKVEEFINSTSRERPSQRGVEYTSRSLSPPVRRLQNL</sequence>
<dbReference type="CDD" id="cd04031">
    <property type="entry name" value="C2A_RIM1alpha"/>
    <property type="match status" value="1"/>
</dbReference>
<feature type="coiled-coil region" evidence="8">
    <location>
        <begin position="32"/>
        <end position="65"/>
    </location>
</feature>
<evidence type="ECO:0000259" key="11">
    <source>
        <dbReference type="PROSITE" id="PS50106"/>
    </source>
</evidence>
<dbReference type="InterPro" id="IPR001478">
    <property type="entry name" value="PDZ"/>
</dbReference>
<keyword evidence="3 7" id="KW-0863">Zinc-finger</keyword>
<dbReference type="Gene3D" id="2.30.42.10">
    <property type="match status" value="1"/>
</dbReference>
<keyword evidence="14" id="KW-1185">Reference proteome</keyword>
<dbReference type="SUPFAM" id="SSF50156">
    <property type="entry name" value="PDZ domain-like"/>
    <property type="match status" value="1"/>
</dbReference>
<evidence type="ECO:0000313" key="15">
    <source>
        <dbReference type="RefSeq" id="XP_022257304.1"/>
    </source>
</evidence>
<proteinExistence type="predicted"/>
<dbReference type="InterPro" id="IPR011011">
    <property type="entry name" value="Znf_FYVE_PHD"/>
</dbReference>
<keyword evidence="1" id="KW-0479">Metal-binding</keyword>
<evidence type="ECO:0000256" key="3">
    <source>
        <dbReference type="ARBA" id="ARBA00022771"/>
    </source>
</evidence>
<reference evidence="15" key="1">
    <citation type="submission" date="2025-08" db="UniProtKB">
        <authorList>
            <consortium name="RefSeq"/>
        </authorList>
    </citation>
    <scope>IDENTIFICATION</scope>
    <source>
        <tissue evidence="15">Muscle</tissue>
    </source>
</reference>
<feature type="domain" description="C2" evidence="10">
    <location>
        <begin position="784"/>
        <end position="907"/>
    </location>
</feature>
<evidence type="ECO:0000259" key="10">
    <source>
        <dbReference type="PROSITE" id="PS50004"/>
    </source>
</evidence>
<feature type="domain" description="PDZ" evidence="11">
    <location>
        <begin position="633"/>
        <end position="724"/>
    </location>
</feature>
<feature type="domain" description="FYVE-type" evidence="12">
    <location>
        <begin position="77"/>
        <end position="127"/>
    </location>
</feature>
<dbReference type="CDD" id="cd06714">
    <property type="entry name" value="PDZ_RIM-like"/>
    <property type="match status" value="1"/>
</dbReference>
<name>A0ABM1TN48_LIMPO</name>
<evidence type="ECO:0000256" key="9">
    <source>
        <dbReference type="SAM" id="MobiDB-lite"/>
    </source>
</evidence>
<evidence type="ECO:0000259" key="12">
    <source>
        <dbReference type="PROSITE" id="PS50178"/>
    </source>
</evidence>
<feature type="compositionally biased region" description="Basic and acidic residues" evidence="9">
    <location>
        <begin position="216"/>
        <end position="229"/>
    </location>
</feature>
<evidence type="ECO:0000256" key="2">
    <source>
        <dbReference type="ARBA" id="ARBA00022737"/>
    </source>
</evidence>
<evidence type="ECO:0000256" key="8">
    <source>
        <dbReference type="SAM" id="Coils"/>
    </source>
</evidence>
<dbReference type="InterPro" id="IPR000008">
    <property type="entry name" value="C2_dom"/>
</dbReference>
<dbReference type="InterPro" id="IPR041489">
    <property type="entry name" value="PDZ_6"/>
</dbReference>
<evidence type="ECO:0000256" key="6">
    <source>
        <dbReference type="ARBA" id="ARBA00034103"/>
    </source>
</evidence>
<evidence type="ECO:0000256" key="5">
    <source>
        <dbReference type="ARBA" id="ARBA00023018"/>
    </source>
</evidence>
<keyword evidence="4" id="KW-0862">Zinc</keyword>
<dbReference type="PROSITE" id="PS50106">
    <property type="entry name" value="PDZ"/>
    <property type="match status" value="1"/>
</dbReference>
<dbReference type="InterPro" id="IPR013083">
    <property type="entry name" value="Znf_RING/FYVE/PHD"/>
</dbReference>
<feature type="compositionally biased region" description="Basic and acidic residues" evidence="9">
    <location>
        <begin position="240"/>
        <end position="273"/>
    </location>
</feature>